<evidence type="ECO:0000313" key="5">
    <source>
        <dbReference type="Proteomes" id="UP000799750"/>
    </source>
</evidence>
<sequence length="176" mass="20627">MATSTMLPLTPEAFLCNFLVEPDPGNPALSEDCPICHQLYDEDHFPMQITQTEGCKHIFGLHCLTNWLTSNNANNNTCPLCRTRLYGLSLRDEGIRAQVRLVQSIQAEEEYEPQVDILVDLINRYWEDHSRHNAQFQQRFRRARRTRWKARRDARRTERVAQAQEDAQRNALEDEE</sequence>
<keyword evidence="1" id="KW-0862">Zinc</keyword>
<dbReference type="InterPro" id="IPR013083">
    <property type="entry name" value="Znf_RING/FYVE/PHD"/>
</dbReference>
<dbReference type="PROSITE" id="PS50089">
    <property type="entry name" value="ZF_RING_2"/>
    <property type="match status" value="1"/>
</dbReference>
<feature type="region of interest" description="Disordered" evidence="2">
    <location>
        <begin position="151"/>
        <end position="176"/>
    </location>
</feature>
<accession>A0A6A6R0U9</accession>
<keyword evidence="1" id="KW-0863">Zinc-finger</keyword>
<dbReference type="GO" id="GO:0008270">
    <property type="term" value="F:zinc ion binding"/>
    <property type="evidence" value="ECO:0007669"/>
    <property type="project" value="UniProtKB-KW"/>
</dbReference>
<dbReference type="EMBL" id="MU004185">
    <property type="protein sequence ID" value="KAF2498139.1"/>
    <property type="molecule type" value="Genomic_DNA"/>
</dbReference>
<dbReference type="Proteomes" id="UP000799750">
    <property type="component" value="Unassembled WGS sequence"/>
</dbReference>
<dbReference type="InterPro" id="IPR001841">
    <property type="entry name" value="Znf_RING"/>
</dbReference>
<dbReference type="SUPFAM" id="SSF57850">
    <property type="entry name" value="RING/U-box"/>
    <property type="match status" value="1"/>
</dbReference>
<dbReference type="AlphaFoldDB" id="A0A6A6R0U9"/>
<reference evidence="4" key="1">
    <citation type="journal article" date="2020" name="Stud. Mycol.">
        <title>101 Dothideomycetes genomes: a test case for predicting lifestyles and emergence of pathogens.</title>
        <authorList>
            <person name="Haridas S."/>
            <person name="Albert R."/>
            <person name="Binder M."/>
            <person name="Bloem J."/>
            <person name="Labutti K."/>
            <person name="Salamov A."/>
            <person name="Andreopoulos B."/>
            <person name="Baker S."/>
            <person name="Barry K."/>
            <person name="Bills G."/>
            <person name="Bluhm B."/>
            <person name="Cannon C."/>
            <person name="Castanera R."/>
            <person name="Culley D."/>
            <person name="Daum C."/>
            <person name="Ezra D."/>
            <person name="Gonzalez J."/>
            <person name="Henrissat B."/>
            <person name="Kuo A."/>
            <person name="Liang C."/>
            <person name="Lipzen A."/>
            <person name="Lutzoni F."/>
            <person name="Magnuson J."/>
            <person name="Mondo S."/>
            <person name="Nolan M."/>
            <person name="Ohm R."/>
            <person name="Pangilinan J."/>
            <person name="Park H.-J."/>
            <person name="Ramirez L."/>
            <person name="Alfaro M."/>
            <person name="Sun H."/>
            <person name="Tritt A."/>
            <person name="Yoshinaga Y."/>
            <person name="Zwiers L.-H."/>
            <person name="Turgeon B."/>
            <person name="Goodwin S."/>
            <person name="Spatafora J."/>
            <person name="Crous P."/>
            <person name="Grigoriev I."/>
        </authorList>
    </citation>
    <scope>NUCLEOTIDE SEQUENCE</scope>
    <source>
        <strain evidence="4">CBS 269.34</strain>
    </source>
</reference>
<organism evidence="4 5">
    <name type="scientific">Lophium mytilinum</name>
    <dbReference type="NCBI Taxonomy" id="390894"/>
    <lineage>
        <taxon>Eukaryota</taxon>
        <taxon>Fungi</taxon>
        <taxon>Dikarya</taxon>
        <taxon>Ascomycota</taxon>
        <taxon>Pezizomycotina</taxon>
        <taxon>Dothideomycetes</taxon>
        <taxon>Pleosporomycetidae</taxon>
        <taxon>Mytilinidiales</taxon>
        <taxon>Mytilinidiaceae</taxon>
        <taxon>Lophium</taxon>
    </lineage>
</organism>
<keyword evidence="5" id="KW-1185">Reference proteome</keyword>
<feature type="compositionally biased region" description="Basic and acidic residues" evidence="2">
    <location>
        <begin position="166"/>
        <end position="176"/>
    </location>
</feature>
<keyword evidence="1" id="KW-0479">Metal-binding</keyword>
<name>A0A6A6R0U9_9PEZI</name>
<dbReference type="Gene3D" id="3.30.40.10">
    <property type="entry name" value="Zinc/RING finger domain, C3HC4 (zinc finger)"/>
    <property type="match status" value="1"/>
</dbReference>
<gene>
    <name evidence="4" type="ORF">BU16DRAFT_558215</name>
</gene>
<evidence type="ECO:0000256" key="2">
    <source>
        <dbReference type="SAM" id="MobiDB-lite"/>
    </source>
</evidence>
<feature type="domain" description="RING-type" evidence="3">
    <location>
        <begin position="33"/>
        <end position="82"/>
    </location>
</feature>
<evidence type="ECO:0000313" key="4">
    <source>
        <dbReference type="EMBL" id="KAF2498139.1"/>
    </source>
</evidence>
<dbReference type="Pfam" id="PF13639">
    <property type="entry name" value="zf-RING_2"/>
    <property type="match status" value="1"/>
</dbReference>
<protein>
    <recommendedName>
        <fullName evidence="3">RING-type domain-containing protein</fullName>
    </recommendedName>
</protein>
<evidence type="ECO:0000259" key="3">
    <source>
        <dbReference type="PROSITE" id="PS50089"/>
    </source>
</evidence>
<proteinExistence type="predicted"/>
<evidence type="ECO:0000256" key="1">
    <source>
        <dbReference type="PROSITE-ProRule" id="PRU00175"/>
    </source>
</evidence>